<evidence type="ECO:0000313" key="2">
    <source>
        <dbReference type="Proteomes" id="UP000030848"/>
    </source>
</evidence>
<accession>A0A837D3T8</accession>
<gene>
    <name evidence="1" type="ORF">MINT15_40280</name>
</gene>
<name>A0A837D3T8_9PSEU</name>
<comment type="caution">
    <text evidence="1">The sequence shown here is derived from an EMBL/GenBank/DDBJ whole genome shotgun (WGS) entry which is preliminary data.</text>
</comment>
<dbReference type="AlphaFoldDB" id="A0A837D3T8"/>
<protein>
    <submittedName>
        <fullName evidence="1">Uncharacterized protein</fullName>
    </submittedName>
</protein>
<reference evidence="1 2" key="1">
    <citation type="submission" date="2014-10" db="EMBL/GenBank/DDBJ databases">
        <title>Genome sequence of Micropolyspora internatus JCM3315.</title>
        <authorList>
            <person name="Shin S.-K."/>
            <person name="Yi H."/>
        </authorList>
    </citation>
    <scope>NUCLEOTIDE SEQUENCE [LARGE SCALE GENOMIC DNA]</scope>
    <source>
        <strain evidence="1 2">JCM 3315</strain>
    </source>
</reference>
<sequence length="45" mass="5126">MVGHGSFLLLSRGSIAEERPDGFPCWPWESPRGLQLRRVRETTAE</sequence>
<dbReference type="Proteomes" id="UP000030848">
    <property type="component" value="Unassembled WGS sequence"/>
</dbReference>
<evidence type="ECO:0000313" key="1">
    <source>
        <dbReference type="EMBL" id="KHF42222.1"/>
    </source>
</evidence>
<organism evidence="1 2">
    <name type="scientific">Saccharomonospora viridis</name>
    <dbReference type="NCBI Taxonomy" id="1852"/>
    <lineage>
        <taxon>Bacteria</taxon>
        <taxon>Bacillati</taxon>
        <taxon>Actinomycetota</taxon>
        <taxon>Actinomycetes</taxon>
        <taxon>Pseudonocardiales</taxon>
        <taxon>Pseudonocardiaceae</taxon>
        <taxon>Saccharomonospora</taxon>
    </lineage>
</organism>
<dbReference type="EMBL" id="JRZE01000008">
    <property type="protein sequence ID" value="KHF42222.1"/>
    <property type="molecule type" value="Genomic_DNA"/>
</dbReference>
<proteinExistence type="predicted"/>